<reference evidence="1 2" key="1">
    <citation type="submission" date="2021-03" db="EMBL/GenBank/DDBJ databases">
        <title>Genomic Encyclopedia of Type Strains, Phase IV (KMG-IV): sequencing the most valuable type-strain genomes for metagenomic binning, comparative biology and taxonomic classification.</title>
        <authorList>
            <person name="Goeker M."/>
        </authorList>
    </citation>
    <scope>NUCLEOTIDE SEQUENCE [LARGE SCALE GENOMIC DNA]</scope>
    <source>
        <strain evidence="1 2">DSM 28783</strain>
    </source>
</reference>
<organism evidence="1 2">
    <name type="scientific">Clostridium algifaecis</name>
    <dbReference type="NCBI Taxonomy" id="1472040"/>
    <lineage>
        <taxon>Bacteria</taxon>
        <taxon>Bacillati</taxon>
        <taxon>Bacillota</taxon>
        <taxon>Clostridia</taxon>
        <taxon>Eubacteriales</taxon>
        <taxon>Clostridiaceae</taxon>
        <taxon>Clostridium</taxon>
    </lineage>
</organism>
<dbReference type="Pfam" id="PF06133">
    <property type="entry name" value="Com_YlbF"/>
    <property type="match status" value="1"/>
</dbReference>
<name>A0ABS4KNF5_9CLOT</name>
<dbReference type="Proteomes" id="UP001519307">
    <property type="component" value="Unassembled WGS sequence"/>
</dbReference>
<evidence type="ECO:0000313" key="1">
    <source>
        <dbReference type="EMBL" id="MBP2031568.1"/>
    </source>
</evidence>
<accession>A0ABS4KNF5</accession>
<sequence length="119" mass="13790">MNIYDKANELAEELKKSEEVLNLRKASKKIVDNKTNQKILEDFRKIQMDAYSENMKYGKVSEETMKKFKDIGSVISANPSVNEYIQSEQKFTIMWQKILKVLNDAIGIDFSFGEDKANK</sequence>
<dbReference type="EMBL" id="JAGGLM010000001">
    <property type="protein sequence ID" value="MBP2031568.1"/>
    <property type="molecule type" value="Genomic_DNA"/>
</dbReference>
<comment type="caution">
    <text evidence="1">The sequence shown here is derived from an EMBL/GenBank/DDBJ whole genome shotgun (WGS) entry which is preliminary data.</text>
</comment>
<dbReference type="InterPro" id="IPR010368">
    <property type="entry name" value="Com_YlbF"/>
</dbReference>
<evidence type="ECO:0000313" key="2">
    <source>
        <dbReference type="Proteomes" id="UP001519307"/>
    </source>
</evidence>
<dbReference type="RefSeq" id="WP_209700521.1">
    <property type="nucleotide sequence ID" value="NZ_JAGGLM010000001.1"/>
</dbReference>
<keyword evidence="2" id="KW-1185">Reference proteome</keyword>
<protein>
    <submittedName>
        <fullName evidence="1">Cell fate (Sporulation/competence/biofilm development) regulator YlbF (YheA/YmcA/DUF963 family)</fullName>
    </submittedName>
</protein>
<dbReference type="Gene3D" id="1.20.1500.10">
    <property type="entry name" value="YheA/YmcA-like"/>
    <property type="match status" value="1"/>
</dbReference>
<dbReference type="InterPro" id="IPR023378">
    <property type="entry name" value="YheA/YmcA-like_dom_sf"/>
</dbReference>
<proteinExistence type="predicted"/>
<dbReference type="SUPFAM" id="SSF158622">
    <property type="entry name" value="YheA/YmcA-like"/>
    <property type="match status" value="1"/>
</dbReference>
<gene>
    <name evidence="1" type="ORF">J2Z42_000233</name>
</gene>